<evidence type="ECO:0000313" key="3">
    <source>
        <dbReference type="Proteomes" id="UP000324222"/>
    </source>
</evidence>
<accession>A0A5B7F611</accession>
<proteinExistence type="predicted"/>
<evidence type="ECO:0000256" key="1">
    <source>
        <dbReference type="SAM" id="MobiDB-lite"/>
    </source>
</evidence>
<feature type="compositionally biased region" description="Pro residues" evidence="1">
    <location>
        <begin position="158"/>
        <end position="172"/>
    </location>
</feature>
<dbReference type="Proteomes" id="UP000324222">
    <property type="component" value="Unassembled WGS sequence"/>
</dbReference>
<sequence>MNLYCSGWEDITTSSNTSGGGGEVAAAGVDVDAGRGQRVGDKLKENEGRRGESEQARDRVADGDTLKAERAGNVSSCRRTLGLQNAGGGTAGHGDAQQCSVSQPKDAHLPPPPLHSGVCLASSPRNVALVHEARRLPHPSSGEGEPRPAHRGDDNKGPPLPPLPPPPPPPPSPPPCFLYSLPFFLSCFPLHPLSKRHSGNPYRCPCHSTGALDKQRWASLHAFVIK</sequence>
<protein>
    <submittedName>
        <fullName evidence="2">Uncharacterized protein</fullName>
    </submittedName>
</protein>
<organism evidence="2 3">
    <name type="scientific">Portunus trituberculatus</name>
    <name type="common">Swimming crab</name>
    <name type="synonym">Neptunus trituberculatus</name>
    <dbReference type="NCBI Taxonomy" id="210409"/>
    <lineage>
        <taxon>Eukaryota</taxon>
        <taxon>Metazoa</taxon>
        <taxon>Ecdysozoa</taxon>
        <taxon>Arthropoda</taxon>
        <taxon>Crustacea</taxon>
        <taxon>Multicrustacea</taxon>
        <taxon>Malacostraca</taxon>
        <taxon>Eumalacostraca</taxon>
        <taxon>Eucarida</taxon>
        <taxon>Decapoda</taxon>
        <taxon>Pleocyemata</taxon>
        <taxon>Brachyura</taxon>
        <taxon>Eubrachyura</taxon>
        <taxon>Portunoidea</taxon>
        <taxon>Portunidae</taxon>
        <taxon>Portuninae</taxon>
        <taxon>Portunus</taxon>
    </lineage>
</organism>
<feature type="region of interest" description="Disordered" evidence="1">
    <location>
        <begin position="134"/>
        <end position="172"/>
    </location>
</feature>
<feature type="compositionally biased region" description="Basic and acidic residues" evidence="1">
    <location>
        <begin position="32"/>
        <end position="70"/>
    </location>
</feature>
<comment type="caution">
    <text evidence="2">The sequence shown here is derived from an EMBL/GenBank/DDBJ whole genome shotgun (WGS) entry which is preliminary data.</text>
</comment>
<dbReference type="AlphaFoldDB" id="A0A5B7F611"/>
<reference evidence="2 3" key="1">
    <citation type="submission" date="2019-05" db="EMBL/GenBank/DDBJ databases">
        <title>Another draft genome of Portunus trituberculatus and its Hox gene families provides insights of decapod evolution.</title>
        <authorList>
            <person name="Jeong J.-H."/>
            <person name="Song I."/>
            <person name="Kim S."/>
            <person name="Choi T."/>
            <person name="Kim D."/>
            <person name="Ryu S."/>
            <person name="Kim W."/>
        </authorList>
    </citation>
    <scope>NUCLEOTIDE SEQUENCE [LARGE SCALE GENOMIC DNA]</scope>
    <source>
        <tissue evidence="2">Muscle</tissue>
    </source>
</reference>
<dbReference type="EMBL" id="VSRR010005639">
    <property type="protein sequence ID" value="MPC42990.1"/>
    <property type="molecule type" value="Genomic_DNA"/>
</dbReference>
<evidence type="ECO:0000313" key="2">
    <source>
        <dbReference type="EMBL" id="MPC42990.1"/>
    </source>
</evidence>
<feature type="compositionally biased region" description="Basic and acidic residues" evidence="1">
    <location>
        <begin position="144"/>
        <end position="156"/>
    </location>
</feature>
<gene>
    <name evidence="2" type="ORF">E2C01_036625</name>
</gene>
<keyword evidence="3" id="KW-1185">Reference proteome</keyword>
<feature type="region of interest" description="Disordered" evidence="1">
    <location>
        <begin position="1"/>
        <end position="120"/>
    </location>
</feature>
<name>A0A5B7F611_PORTR</name>